<feature type="domain" description="ABC transporter" evidence="4">
    <location>
        <begin position="2"/>
        <end position="235"/>
    </location>
</feature>
<dbReference type="GO" id="GO:0015697">
    <property type="term" value="P:quaternary ammonium group transport"/>
    <property type="evidence" value="ECO:0007669"/>
    <property type="project" value="UniProtKB-ARBA"/>
</dbReference>
<dbReference type="PROSITE" id="PS50893">
    <property type="entry name" value="ABC_TRANSPORTER_2"/>
    <property type="match status" value="1"/>
</dbReference>
<keyword evidence="1" id="KW-0813">Transport</keyword>
<dbReference type="InterPro" id="IPR027417">
    <property type="entry name" value="P-loop_NTPase"/>
</dbReference>
<dbReference type="SUPFAM" id="SSF52540">
    <property type="entry name" value="P-loop containing nucleoside triphosphate hydrolases"/>
    <property type="match status" value="1"/>
</dbReference>
<evidence type="ECO:0000256" key="2">
    <source>
        <dbReference type="ARBA" id="ARBA00022741"/>
    </source>
</evidence>
<keyword evidence="3 5" id="KW-0067">ATP-binding</keyword>
<dbReference type="InterPro" id="IPR050093">
    <property type="entry name" value="ABC_SmlMolc_Importer"/>
</dbReference>
<dbReference type="GO" id="GO:0016887">
    <property type="term" value="F:ATP hydrolysis activity"/>
    <property type="evidence" value="ECO:0007669"/>
    <property type="project" value="InterPro"/>
</dbReference>
<evidence type="ECO:0000313" key="5">
    <source>
        <dbReference type="EMBL" id="QDT64432.1"/>
    </source>
</evidence>
<evidence type="ECO:0000313" key="6">
    <source>
        <dbReference type="Proteomes" id="UP000319976"/>
    </source>
</evidence>
<organism evidence="5 6">
    <name type="scientific">Calycomorphotria hydatis</name>
    <dbReference type="NCBI Taxonomy" id="2528027"/>
    <lineage>
        <taxon>Bacteria</taxon>
        <taxon>Pseudomonadati</taxon>
        <taxon>Planctomycetota</taxon>
        <taxon>Planctomycetia</taxon>
        <taxon>Planctomycetales</taxon>
        <taxon>Planctomycetaceae</taxon>
        <taxon>Calycomorphotria</taxon>
    </lineage>
</organism>
<keyword evidence="2" id="KW-0547">Nucleotide-binding</keyword>
<sequence>MIRLDAVTVEYQALSVLDEFDLEVRAGETTVMIGPSGCGKTTLLRLMIGLTTPNSGSVFFDGDEVTPRQWSLVRRRIGYVIQEGGLFPHLTAGENVALMANRLGKERSWTEERMQYLANLVSLPIEVMKRYPTEMSGGQRQRVGMMRALMLEPEVLLLDEPLGALDPLIRAELQNDLKRIITELKKTVVLVTHDLGEAEFFADRILLLKSGKIVQDSKPEELLVSPANDFVRSFISAQRSSQFTQPTVEEEA</sequence>
<dbReference type="EMBL" id="CP036316">
    <property type="protein sequence ID" value="QDT64432.1"/>
    <property type="molecule type" value="Genomic_DNA"/>
</dbReference>
<dbReference type="SMART" id="SM00382">
    <property type="entry name" value="AAA"/>
    <property type="match status" value="1"/>
</dbReference>
<name>A0A517T7U1_9PLAN</name>
<evidence type="ECO:0000256" key="3">
    <source>
        <dbReference type="ARBA" id="ARBA00022840"/>
    </source>
</evidence>
<dbReference type="RefSeq" id="WP_145261586.1">
    <property type="nucleotide sequence ID" value="NZ_CP036316.1"/>
</dbReference>
<dbReference type="PANTHER" id="PTHR42781:SF4">
    <property type="entry name" value="SPERMIDINE_PUTRESCINE IMPORT ATP-BINDING PROTEIN POTA"/>
    <property type="match status" value="1"/>
</dbReference>
<dbReference type="FunFam" id="3.40.50.300:FF:000425">
    <property type="entry name" value="Probable ABC transporter, ATP-binding subunit"/>
    <property type="match status" value="1"/>
</dbReference>
<keyword evidence="6" id="KW-1185">Reference proteome</keyword>
<dbReference type="Proteomes" id="UP000319976">
    <property type="component" value="Chromosome"/>
</dbReference>
<dbReference type="OrthoDB" id="9804199at2"/>
<dbReference type="Gene3D" id="3.40.50.300">
    <property type="entry name" value="P-loop containing nucleotide triphosphate hydrolases"/>
    <property type="match status" value="1"/>
</dbReference>
<dbReference type="KEGG" id="chya:V22_16660"/>
<evidence type="ECO:0000259" key="4">
    <source>
        <dbReference type="PROSITE" id="PS50893"/>
    </source>
</evidence>
<dbReference type="PANTHER" id="PTHR42781">
    <property type="entry name" value="SPERMIDINE/PUTRESCINE IMPORT ATP-BINDING PROTEIN POTA"/>
    <property type="match status" value="1"/>
</dbReference>
<protein>
    <submittedName>
        <fullName evidence="5">Glycine betaine/carnitine/choline transport ATP-binding protein OpuCA</fullName>
    </submittedName>
</protein>
<reference evidence="5 6" key="1">
    <citation type="submission" date="2019-02" db="EMBL/GenBank/DDBJ databases">
        <title>Deep-cultivation of Planctomycetes and their phenomic and genomic characterization uncovers novel biology.</title>
        <authorList>
            <person name="Wiegand S."/>
            <person name="Jogler M."/>
            <person name="Boedeker C."/>
            <person name="Pinto D."/>
            <person name="Vollmers J."/>
            <person name="Rivas-Marin E."/>
            <person name="Kohn T."/>
            <person name="Peeters S.H."/>
            <person name="Heuer A."/>
            <person name="Rast P."/>
            <person name="Oberbeckmann S."/>
            <person name="Bunk B."/>
            <person name="Jeske O."/>
            <person name="Meyerdierks A."/>
            <person name="Storesund J.E."/>
            <person name="Kallscheuer N."/>
            <person name="Luecker S."/>
            <person name="Lage O.M."/>
            <person name="Pohl T."/>
            <person name="Merkel B.J."/>
            <person name="Hornburger P."/>
            <person name="Mueller R.-W."/>
            <person name="Bruemmer F."/>
            <person name="Labrenz M."/>
            <person name="Spormann A.M."/>
            <person name="Op den Camp H."/>
            <person name="Overmann J."/>
            <person name="Amann R."/>
            <person name="Jetten M.S.M."/>
            <person name="Mascher T."/>
            <person name="Medema M.H."/>
            <person name="Devos D.P."/>
            <person name="Kaster A.-K."/>
            <person name="Ovreas L."/>
            <person name="Rohde M."/>
            <person name="Galperin M.Y."/>
            <person name="Jogler C."/>
        </authorList>
    </citation>
    <scope>NUCLEOTIDE SEQUENCE [LARGE SCALE GENOMIC DNA]</scope>
    <source>
        <strain evidence="5 6">V22</strain>
    </source>
</reference>
<dbReference type="InterPro" id="IPR003593">
    <property type="entry name" value="AAA+_ATPase"/>
</dbReference>
<dbReference type="AlphaFoldDB" id="A0A517T7U1"/>
<accession>A0A517T7U1</accession>
<dbReference type="GO" id="GO:0005524">
    <property type="term" value="F:ATP binding"/>
    <property type="evidence" value="ECO:0007669"/>
    <property type="project" value="UniProtKB-KW"/>
</dbReference>
<gene>
    <name evidence="5" type="primary">opuCA</name>
    <name evidence="5" type="ORF">V22_16660</name>
</gene>
<evidence type="ECO:0000256" key="1">
    <source>
        <dbReference type="ARBA" id="ARBA00022448"/>
    </source>
</evidence>
<proteinExistence type="predicted"/>
<dbReference type="InterPro" id="IPR003439">
    <property type="entry name" value="ABC_transporter-like_ATP-bd"/>
</dbReference>
<dbReference type="Pfam" id="PF00005">
    <property type="entry name" value="ABC_tran"/>
    <property type="match status" value="1"/>
</dbReference>